<feature type="non-terminal residue" evidence="1">
    <location>
        <position position="1"/>
    </location>
</feature>
<proteinExistence type="predicted"/>
<dbReference type="EMBL" id="FN654078">
    <property type="protein sequence ID" value="CBY16311.1"/>
    <property type="molecule type" value="Genomic_DNA"/>
</dbReference>
<name>E4Y395_OIKDI</name>
<protein>
    <submittedName>
        <fullName evidence="1">Uncharacterized protein</fullName>
    </submittedName>
</protein>
<keyword evidence="2" id="KW-1185">Reference proteome</keyword>
<reference evidence="1" key="1">
    <citation type="journal article" date="2010" name="Science">
        <title>Plasticity of animal genome architecture unmasked by rapid evolution of a pelagic tunicate.</title>
        <authorList>
            <person name="Denoeud F."/>
            <person name="Henriet S."/>
            <person name="Mungpakdee S."/>
            <person name="Aury J.M."/>
            <person name="Da Silva C."/>
            <person name="Brinkmann H."/>
            <person name="Mikhaleva J."/>
            <person name="Olsen L.C."/>
            <person name="Jubin C."/>
            <person name="Canestro C."/>
            <person name="Bouquet J.M."/>
            <person name="Danks G."/>
            <person name="Poulain J."/>
            <person name="Campsteijn C."/>
            <person name="Adamski M."/>
            <person name="Cross I."/>
            <person name="Yadetie F."/>
            <person name="Muffato M."/>
            <person name="Louis A."/>
            <person name="Butcher S."/>
            <person name="Tsagkogeorga G."/>
            <person name="Konrad A."/>
            <person name="Singh S."/>
            <person name="Jensen M.F."/>
            <person name="Cong E.H."/>
            <person name="Eikeseth-Otteraa H."/>
            <person name="Noel B."/>
            <person name="Anthouard V."/>
            <person name="Porcel B.M."/>
            <person name="Kachouri-Lafond R."/>
            <person name="Nishino A."/>
            <person name="Ugolini M."/>
            <person name="Chourrout P."/>
            <person name="Nishida H."/>
            <person name="Aasland R."/>
            <person name="Huzurbazar S."/>
            <person name="Westhof E."/>
            <person name="Delsuc F."/>
            <person name="Lehrach H."/>
            <person name="Reinhardt R."/>
            <person name="Weissenbach J."/>
            <person name="Roy S.W."/>
            <person name="Artiguenave F."/>
            <person name="Postlethwait J.H."/>
            <person name="Manak J.R."/>
            <person name="Thompson E.M."/>
            <person name="Jaillon O."/>
            <person name="Du Pasquier L."/>
            <person name="Boudinot P."/>
            <person name="Liberles D.A."/>
            <person name="Volff J.N."/>
            <person name="Philippe H."/>
            <person name="Lenhard B."/>
            <person name="Roest Crollius H."/>
            <person name="Wincker P."/>
            <person name="Chourrout D."/>
        </authorList>
    </citation>
    <scope>NUCLEOTIDE SEQUENCE [LARGE SCALE GENOMIC DNA]</scope>
</reference>
<sequence length="130" mass="15067">SSHESIASIMEIVEKIYGLVHMKEPNLFPLSKPQEKTRLTASYFSKIAHFRNSTDLHCEESFYHVTHRSEVIEVKEELGYLDGYEPPVPPATRPEDGEDFSWYYGRLHRDETEGQQRFFGGAEFGNTGFY</sequence>
<accession>E4Y395</accession>
<evidence type="ECO:0000313" key="2">
    <source>
        <dbReference type="Proteomes" id="UP000001307"/>
    </source>
</evidence>
<organism evidence="1">
    <name type="scientific">Oikopleura dioica</name>
    <name type="common">Tunicate</name>
    <dbReference type="NCBI Taxonomy" id="34765"/>
    <lineage>
        <taxon>Eukaryota</taxon>
        <taxon>Metazoa</taxon>
        <taxon>Chordata</taxon>
        <taxon>Tunicata</taxon>
        <taxon>Appendicularia</taxon>
        <taxon>Copelata</taxon>
        <taxon>Oikopleuridae</taxon>
        <taxon>Oikopleura</taxon>
    </lineage>
</organism>
<evidence type="ECO:0000313" key="1">
    <source>
        <dbReference type="EMBL" id="CBY16311.1"/>
    </source>
</evidence>
<gene>
    <name evidence="1" type="ORF">GSOID_T00001445001</name>
</gene>
<dbReference type="AlphaFoldDB" id="E4Y395"/>
<dbReference type="Proteomes" id="UP000001307">
    <property type="component" value="Unassembled WGS sequence"/>
</dbReference>
<dbReference type="InParanoid" id="E4Y395"/>